<dbReference type="Proteomes" id="UP000095768">
    <property type="component" value="Unassembled WGS sequence"/>
</dbReference>
<dbReference type="Pfam" id="PF13671">
    <property type="entry name" value="AAA_33"/>
    <property type="match status" value="1"/>
</dbReference>
<organism evidence="2 4">
    <name type="scientific">Staphylococcus caeli</name>
    <dbReference type="NCBI Taxonomy" id="2201815"/>
    <lineage>
        <taxon>Bacteria</taxon>
        <taxon>Bacillati</taxon>
        <taxon>Bacillota</taxon>
        <taxon>Bacilli</taxon>
        <taxon>Bacillales</taxon>
        <taxon>Staphylococcaceae</taxon>
        <taxon>Staphylococcus</taxon>
    </lineage>
</organism>
<dbReference type="EMBL" id="FMPG01000012">
    <property type="protein sequence ID" value="SCT30418.1"/>
    <property type="molecule type" value="Genomic_DNA"/>
</dbReference>
<gene>
    <name evidence="2" type="ORF">SAMEA2297795_02195</name>
    <name evidence="1" type="ORF">SAMEA2297796_01978</name>
</gene>
<dbReference type="AlphaFoldDB" id="A0A1D4PJW7"/>
<name>A0A1D4PJW7_9STAP</name>
<dbReference type="Proteomes" id="UP000095412">
    <property type="component" value="Unassembled WGS sequence"/>
</dbReference>
<dbReference type="Gene3D" id="3.40.50.300">
    <property type="entry name" value="P-loop containing nucleotide triphosphate hydrolases"/>
    <property type="match status" value="1"/>
</dbReference>
<sequence>MATKGTLYCFAGKMGAGKSTKAKAIAESKNAILLSEDDILSQLYPNQIQSFDDYLTFSSRMKPFVHSHVQQLLKIGVDVVMDFPGNTINQRQWFLDIVSEIQADHQLIYLNIDDATCLQQLKIRSQTNPERADYDTEATFNYVSSFFEEPQASEGLNILEIKD</sequence>
<dbReference type="RefSeq" id="WP_069996155.1">
    <property type="nucleotide sequence ID" value="NZ_FMPG01000012.1"/>
</dbReference>
<evidence type="ECO:0000313" key="2">
    <source>
        <dbReference type="EMBL" id="SCT30418.1"/>
    </source>
</evidence>
<dbReference type="SUPFAM" id="SSF52540">
    <property type="entry name" value="P-loop containing nucleoside triphosphate hydrolases"/>
    <property type="match status" value="1"/>
</dbReference>
<keyword evidence="3" id="KW-1185">Reference proteome</keyword>
<reference evidence="2 4" key="2">
    <citation type="submission" date="2016-09" db="EMBL/GenBank/DDBJ databases">
        <authorList>
            <consortium name="Pathogen Informatics"/>
        </authorList>
    </citation>
    <scope>NUCLEOTIDE SEQUENCE [LARGE SCALE GENOMIC DNA]</scope>
    <source>
        <strain evidence="2 4">82B</strain>
    </source>
</reference>
<dbReference type="OrthoDB" id="531205at2"/>
<evidence type="ECO:0008006" key="5">
    <source>
        <dbReference type="Google" id="ProtNLM"/>
    </source>
</evidence>
<dbReference type="InterPro" id="IPR027417">
    <property type="entry name" value="P-loop_NTPase"/>
</dbReference>
<reference evidence="1 3" key="1">
    <citation type="submission" date="2016-09" db="EMBL/GenBank/DDBJ databases">
        <authorList>
            <consortium name="Pathogen Informatics"/>
            <person name="Sun Q."/>
            <person name="Inoue M."/>
        </authorList>
    </citation>
    <scope>NUCLEOTIDE SEQUENCE [LARGE SCALE GENOMIC DNA]</scope>
    <source>
        <strain evidence="1 3">82C</strain>
    </source>
</reference>
<dbReference type="EMBL" id="FMPI01000016">
    <property type="protein sequence ID" value="SCT23222.1"/>
    <property type="molecule type" value="Genomic_DNA"/>
</dbReference>
<evidence type="ECO:0000313" key="3">
    <source>
        <dbReference type="Proteomes" id="UP000095412"/>
    </source>
</evidence>
<proteinExistence type="predicted"/>
<evidence type="ECO:0000313" key="4">
    <source>
        <dbReference type="Proteomes" id="UP000095768"/>
    </source>
</evidence>
<protein>
    <recommendedName>
        <fullName evidence="5">ATP-binding protein</fullName>
    </recommendedName>
</protein>
<evidence type="ECO:0000313" key="1">
    <source>
        <dbReference type="EMBL" id="SCT23222.1"/>
    </source>
</evidence>
<accession>A0A1D4PJW7</accession>